<dbReference type="GO" id="GO:0043953">
    <property type="term" value="P:protein transport by the Tat complex"/>
    <property type="evidence" value="ECO:0007669"/>
    <property type="project" value="UniProtKB-UniRule"/>
</dbReference>
<keyword evidence="5 9" id="KW-0653">Protein transport</keyword>
<reference evidence="11" key="1">
    <citation type="submission" date="2024-05" db="EMBL/GenBank/DDBJ databases">
        <authorList>
            <person name="Kim S."/>
            <person name="Heo J."/>
            <person name="Choi H."/>
            <person name="Choi Y."/>
            <person name="Kwon S.-W."/>
            <person name="Kim Y."/>
        </authorList>
    </citation>
    <scope>NUCLEOTIDE SEQUENCE</scope>
    <source>
        <strain evidence="11">KACC 23698</strain>
    </source>
</reference>
<dbReference type="PANTHER" id="PTHR33162:SF1">
    <property type="entry name" value="SEC-INDEPENDENT PROTEIN TRANSLOCASE PROTEIN TATA, CHLOROPLASTIC"/>
    <property type="match status" value="1"/>
</dbReference>
<evidence type="ECO:0000256" key="6">
    <source>
        <dbReference type="ARBA" id="ARBA00022989"/>
    </source>
</evidence>
<feature type="compositionally biased region" description="Low complexity" evidence="10">
    <location>
        <begin position="201"/>
        <end position="218"/>
    </location>
</feature>
<comment type="subcellular location">
    <subcellularLocation>
        <location evidence="9">Cell membrane</location>
        <topology evidence="9">Single-pass membrane protein</topology>
    </subcellularLocation>
    <subcellularLocation>
        <location evidence="1">Membrane</location>
        <topology evidence="1">Single-pass membrane protein</topology>
    </subcellularLocation>
</comment>
<evidence type="ECO:0000256" key="10">
    <source>
        <dbReference type="SAM" id="MobiDB-lite"/>
    </source>
</evidence>
<comment type="subunit">
    <text evidence="9">The Tat system comprises two distinct complexes: a TatABC complex, containing multiple copies of TatA, TatB and TatC subunits, and a separate TatA complex, containing only TatA subunits. Substrates initially bind to the TatABC complex, which probably triggers association of the separate TatA complex to form the active translocon.</text>
</comment>
<protein>
    <recommendedName>
        <fullName evidence="9">Sec-independent protein translocase protein TatB</fullName>
    </recommendedName>
</protein>
<accession>A0AAU7JM64</accession>
<evidence type="ECO:0000256" key="5">
    <source>
        <dbReference type="ARBA" id="ARBA00022927"/>
    </source>
</evidence>
<dbReference type="Pfam" id="PF02416">
    <property type="entry name" value="TatA_B_E"/>
    <property type="match status" value="1"/>
</dbReference>
<organism evidence="11">
    <name type="scientific">Alsobacter sp. KACC 23698</name>
    <dbReference type="NCBI Taxonomy" id="3149229"/>
    <lineage>
        <taxon>Bacteria</taxon>
        <taxon>Pseudomonadati</taxon>
        <taxon>Pseudomonadota</taxon>
        <taxon>Alphaproteobacteria</taxon>
        <taxon>Hyphomicrobiales</taxon>
        <taxon>Alsobacteraceae</taxon>
        <taxon>Alsobacter</taxon>
    </lineage>
</organism>
<evidence type="ECO:0000256" key="4">
    <source>
        <dbReference type="ARBA" id="ARBA00022692"/>
    </source>
</evidence>
<evidence type="ECO:0000256" key="8">
    <source>
        <dbReference type="ARBA" id="ARBA00023136"/>
    </source>
</evidence>
<feature type="region of interest" description="Disordered" evidence="10">
    <location>
        <begin position="136"/>
        <end position="242"/>
    </location>
</feature>
<dbReference type="InterPro" id="IPR003369">
    <property type="entry name" value="TatA/B/E"/>
</dbReference>
<keyword evidence="6 9" id="KW-1133">Transmembrane helix</keyword>
<dbReference type="GO" id="GO:0033281">
    <property type="term" value="C:TAT protein transport complex"/>
    <property type="evidence" value="ECO:0007669"/>
    <property type="project" value="UniProtKB-UniRule"/>
</dbReference>
<feature type="compositionally biased region" description="Low complexity" evidence="10">
    <location>
        <begin position="178"/>
        <end position="187"/>
    </location>
</feature>
<proteinExistence type="inferred from homology"/>
<dbReference type="Gene3D" id="1.20.5.3310">
    <property type="match status" value="1"/>
</dbReference>
<comment type="similarity">
    <text evidence="9">Belongs to the TatB family.</text>
</comment>
<dbReference type="NCBIfam" id="TIGR01410">
    <property type="entry name" value="tatB"/>
    <property type="match status" value="1"/>
</dbReference>
<evidence type="ECO:0000256" key="3">
    <source>
        <dbReference type="ARBA" id="ARBA00022475"/>
    </source>
</evidence>
<dbReference type="AlphaFoldDB" id="A0AAU7JM64"/>
<dbReference type="EMBL" id="CP157484">
    <property type="protein sequence ID" value="XBO41503.1"/>
    <property type="molecule type" value="Genomic_DNA"/>
</dbReference>
<evidence type="ECO:0000256" key="7">
    <source>
        <dbReference type="ARBA" id="ARBA00023010"/>
    </source>
</evidence>
<comment type="function">
    <text evidence="9">Part of the twin-arginine translocation (Tat) system that transports large folded proteins containing a characteristic twin-arginine motif in their signal peptide across membranes. Together with TatC, TatB is part of a receptor directly interacting with Tat signal peptides. TatB may form an oligomeric binding site that transiently accommodates folded Tat precursor proteins before their translocation.</text>
</comment>
<sequence>MFDIGWGEFVVVGVVALVVIGPKELPGVLRTVGRTVGKVKRLAGEFQGQFQDAMREMELDEARKTVEGLNTDVSTTLNTGFNPIQTIRDEIKGATETPATGAAALPETTIDIPEPPPVPDLTPEQIQAAFAPVSPIGGDVEADQAAETPTKPKRSRKKAVEAPAADDASATLFPLATAPVAPEAVAESIEDAPKPRRASRSRAAAAEAGPAEGEGVSAPKRRAARKTAAAEKPTTEDEGSAG</sequence>
<dbReference type="PANTHER" id="PTHR33162">
    <property type="entry name" value="SEC-INDEPENDENT PROTEIN TRANSLOCASE PROTEIN TATA, CHLOROPLASTIC"/>
    <property type="match status" value="1"/>
</dbReference>
<evidence type="ECO:0000256" key="9">
    <source>
        <dbReference type="HAMAP-Rule" id="MF_00237"/>
    </source>
</evidence>
<dbReference type="InterPro" id="IPR018448">
    <property type="entry name" value="TatB"/>
</dbReference>
<dbReference type="HAMAP" id="MF_00237">
    <property type="entry name" value="TatB"/>
    <property type="match status" value="1"/>
</dbReference>
<gene>
    <name evidence="9 11" type="primary">tatB</name>
    <name evidence="11" type="ORF">ABEG18_12330</name>
</gene>
<evidence type="ECO:0000313" key="11">
    <source>
        <dbReference type="EMBL" id="XBO41503.1"/>
    </source>
</evidence>
<keyword evidence="3 9" id="KW-1003">Cell membrane</keyword>
<dbReference type="PRINTS" id="PR01506">
    <property type="entry name" value="TATBPROTEIN"/>
</dbReference>
<keyword evidence="8 9" id="KW-0472">Membrane</keyword>
<feature type="compositionally biased region" description="Low complexity" evidence="10">
    <location>
        <begin position="161"/>
        <end position="170"/>
    </location>
</feature>
<keyword evidence="2 9" id="KW-0813">Transport</keyword>
<keyword evidence="4 9" id="KW-0812">Transmembrane</keyword>
<evidence type="ECO:0000256" key="2">
    <source>
        <dbReference type="ARBA" id="ARBA00022448"/>
    </source>
</evidence>
<name>A0AAU7JM64_9HYPH</name>
<dbReference type="GO" id="GO:0008320">
    <property type="term" value="F:protein transmembrane transporter activity"/>
    <property type="evidence" value="ECO:0007669"/>
    <property type="project" value="UniProtKB-UniRule"/>
</dbReference>
<keyword evidence="7 9" id="KW-0811">Translocation</keyword>
<evidence type="ECO:0000256" key="1">
    <source>
        <dbReference type="ARBA" id="ARBA00004167"/>
    </source>
</evidence>
<dbReference type="RefSeq" id="WP_406858358.1">
    <property type="nucleotide sequence ID" value="NZ_CP157484.1"/>
</dbReference>